<evidence type="ECO:0000313" key="1">
    <source>
        <dbReference type="EMBL" id="PHP69013.1"/>
    </source>
</evidence>
<dbReference type="RefSeq" id="WP_099303648.1">
    <property type="nucleotide sequence ID" value="NZ_PDVP01000001.1"/>
</dbReference>
<dbReference type="Proteomes" id="UP000221168">
    <property type="component" value="Unassembled WGS sequence"/>
</dbReference>
<accession>A0A2G1QU08</accession>
<dbReference type="AlphaFoldDB" id="A0A2G1QU08"/>
<name>A0A2G1QU08_9HYPH</name>
<keyword evidence="2" id="KW-1185">Reference proteome</keyword>
<reference evidence="1 2" key="1">
    <citation type="submission" date="2017-10" db="EMBL/GenBank/DDBJ databases">
        <title>Sedimentibacterium mangrovi gen. nov., sp. nov., a novel member of family Phyllobacteriacea isolated from mangrove sediment.</title>
        <authorList>
            <person name="Liao H."/>
            <person name="Tian Y."/>
        </authorList>
    </citation>
    <scope>NUCLEOTIDE SEQUENCE [LARGE SCALE GENOMIC DNA]</scope>
    <source>
        <strain evidence="1 2">X9-2-2</strain>
    </source>
</reference>
<organism evidence="1 2">
    <name type="scientific">Zhengella mangrovi</name>
    <dbReference type="NCBI Taxonomy" id="1982044"/>
    <lineage>
        <taxon>Bacteria</taxon>
        <taxon>Pseudomonadati</taxon>
        <taxon>Pseudomonadota</taxon>
        <taxon>Alphaproteobacteria</taxon>
        <taxon>Hyphomicrobiales</taxon>
        <taxon>Notoacmeibacteraceae</taxon>
        <taxon>Zhengella</taxon>
    </lineage>
</organism>
<evidence type="ECO:0008006" key="3">
    <source>
        <dbReference type="Google" id="ProtNLM"/>
    </source>
</evidence>
<proteinExistence type="predicted"/>
<gene>
    <name evidence="1" type="ORF">CSC94_03265</name>
</gene>
<evidence type="ECO:0000313" key="2">
    <source>
        <dbReference type="Proteomes" id="UP000221168"/>
    </source>
</evidence>
<comment type="caution">
    <text evidence="1">The sequence shown here is derived from an EMBL/GenBank/DDBJ whole genome shotgun (WGS) entry which is preliminary data.</text>
</comment>
<protein>
    <recommendedName>
        <fullName evidence="3">DUF1488 domain-containing protein</fullName>
    </recommendedName>
</protein>
<sequence>MKLEAIETNYTDVLDGVAFSMGCAGMRVVVIVTNEALVRMGLPMEDARRDPFLKEHLPLWQEIASAKFERGNYENRGSRVRILPRDLALVQFSRAS</sequence>
<dbReference type="EMBL" id="PDVP01000001">
    <property type="protein sequence ID" value="PHP69013.1"/>
    <property type="molecule type" value="Genomic_DNA"/>
</dbReference>